<organism evidence="3 4">
    <name type="scientific">Arctia plantaginis</name>
    <name type="common">Wood tiger moth</name>
    <name type="synonym">Phalaena plantaginis</name>
    <dbReference type="NCBI Taxonomy" id="874455"/>
    <lineage>
        <taxon>Eukaryota</taxon>
        <taxon>Metazoa</taxon>
        <taxon>Ecdysozoa</taxon>
        <taxon>Arthropoda</taxon>
        <taxon>Hexapoda</taxon>
        <taxon>Insecta</taxon>
        <taxon>Pterygota</taxon>
        <taxon>Neoptera</taxon>
        <taxon>Endopterygota</taxon>
        <taxon>Lepidoptera</taxon>
        <taxon>Glossata</taxon>
        <taxon>Ditrysia</taxon>
        <taxon>Noctuoidea</taxon>
        <taxon>Erebidae</taxon>
        <taxon>Arctiinae</taxon>
        <taxon>Arctia</taxon>
    </lineage>
</organism>
<dbReference type="PANTHER" id="PTHR37984">
    <property type="entry name" value="PROTEIN CBG26694"/>
    <property type="match status" value="1"/>
</dbReference>
<feature type="domain" description="Integrase catalytic" evidence="2">
    <location>
        <begin position="155"/>
        <end position="314"/>
    </location>
</feature>
<dbReference type="Pfam" id="PF17921">
    <property type="entry name" value="Integrase_H2C2"/>
    <property type="match status" value="1"/>
</dbReference>
<dbReference type="SUPFAM" id="SSF53098">
    <property type="entry name" value="Ribonuclease H-like"/>
    <property type="match status" value="1"/>
</dbReference>
<comment type="caution">
    <text evidence="3">The sequence shown here is derived from an EMBL/GenBank/DDBJ whole genome shotgun (WGS) entry which is preliminary data.</text>
</comment>
<dbReference type="PROSITE" id="PS50994">
    <property type="entry name" value="INTEGRASE"/>
    <property type="match status" value="1"/>
</dbReference>
<dbReference type="EMBL" id="CADEBC010000586">
    <property type="protein sequence ID" value="CAB3256531.1"/>
    <property type="molecule type" value="Genomic_DNA"/>
</dbReference>
<dbReference type="Gene3D" id="1.10.340.70">
    <property type="match status" value="1"/>
</dbReference>
<dbReference type="OrthoDB" id="115435at2759"/>
<dbReference type="FunFam" id="3.30.420.10:FF:000032">
    <property type="entry name" value="Retrovirus-related Pol polyprotein from transposon 297-like Protein"/>
    <property type="match status" value="1"/>
</dbReference>
<dbReference type="GO" id="GO:0003964">
    <property type="term" value="F:RNA-directed DNA polymerase activity"/>
    <property type="evidence" value="ECO:0007669"/>
    <property type="project" value="UniProtKB-EC"/>
</dbReference>
<dbReference type="Gene3D" id="3.30.420.10">
    <property type="entry name" value="Ribonuclease H-like superfamily/Ribonuclease H"/>
    <property type="match status" value="1"/>
</dbReference>
<accession>A0A8S1BHJ1</accession>
<dbReference type="PANTHER" id="PTHR37984:SF5">
    <property type="entry name" value="PROTEIN NYNRIN-LIKE"/>
    <property type="match status" value="1"/>
</dbReference>
<dbReference type="InterPro" id="IPR050951">
    <property type="entry name" value="Retrovirus_Pol_polyprotein"/>
</dbReference>
<dbReference type="AlphaFoldDB" id="A0A8S1BHJ1"/>
<gene>
    <name evidence="3" type="ORF">APLA_LOCUS15488</name>
</gene>
<evidence type="ECO:0000256" key="1">
    <source>
        <dbReference type="ARBA" id="ARBA00012493"/>
    </source>
</evidence>
<dbReference type="InterPro" id="IPR041588">
    <property type="entry name" value="Integrase_H2C2"/>
</dbReference>
<protein>
    <recommendedName>
        <fullName evidence="1">RNA-directed DNA polymerase</fullName>
        <ecNumber evidence="1">2.7.7.49</ecNumber>
    </recommendedName>
</protein>
<dbReference type="GO" id="GO:0003676">
    <property type="term" value="F:nucleic acid binding"/>
    <property type="evidence" value="ECO:0007669"/>
    <property type="project" value="InterPro"/>
</dbReference>
<name>A0A8S1BHJ1_ARCPL</name>
<dbReference type="FunFam" id="1.10.340.70:FF:000001">
    <property type="entry name" value="Retrovirus-related Pol polyprotein from transposon gypsy-like Protein"/>
    <property type="match status" value="1"/>
</dbReference>
<reference evidence="3 4" key="1">
    <citation type="submission" date="2020-04" db="EMBL/GenBank/DDBJ databases">
        <authorList>
            <person name="Wallbank WR R."/>
            <person name="Pardo Diaz C."/>
            <person name="Kozak K."/>
            <person name="Martin S."/>
            <person name="Jiggins C."/>
            <person name="Moest M."/>
            <person name="Warren A I."/>
            <person name="Byers J.R.P. K."/>
            <person name="Montejo-Kovacevich G."/>
            <person name="Yen C E."/>
        </authorList>
    </citation>
    <scope>NUCLEOTIDE SEQUENCE [LARGE SCALE GENOMIC DNA]</scope>
</reference>
<evidence type="ECO:0000259" key="2">
    <source>
        <dbReference type="PROSITE" id="PS50994"/>
    </source>
</evidence>
<dbReference type="Pfam" id="PF00665">
    <property type="entry name" value="rve"/>
    <property type="match status" value="1"/>
</dbReference>
<dbReference type="InterPro" id="IPR036397">
    <property type="entry name" value="RNaseH_sf"/>
</dbReference>
<evidence type="ECO:0000313" key="4">
    <source>
        <dbReference type="Proteomes" id="UP000494106"/>
    </source>
</evidence>
<evidence type="ECO:0000313" key="3">
    <source>
        <dbReference type="EMBL" id="CAB3256531.1"/>
    </source>
</evidence>
<dbReference type="Proteomes" id="UP000494106">
    <property type="component" value="Unassembled WGS sequence"/>
</dbReference>
<keyword evidence="4" id="KW-1185">Reference proteome</keyword>
<dbReference type="GO" id="GO:0015074">
    <property type="term" value="P:DNA integration"/>
    <property type="evidence" value="ECO:0007669"/>
    <property type="project" value="InterPro"/>
</dbReference>
<proteinExistence type="predicted"/>
<dbReference type="InterPro" id="IPR001584">
    <property type="entry name" value="Integrase_cat-core"/>
</dbReference>
<sequence>MFVTIHQDLGTLKWITLFKRHVLDVLYVDVRDWIATVEGNDSEIKRIRDILEDDKTKFVPEGCKNYQLKGSYVYKILDEGLRWVVPRSCRWQVLRMNHDEVGHFGFEKTLNRIRGIFWFPKMRRFNKKYVSACLECAHHKAPGGPKEGVLHPIPKLEKPFHTLHADHLGPFIRSKRGNMYLVVVIDSFTKFINIRPVKDTKTTTAIKAFKEHFSYFGVPSRLITDRGSCFPSAKFKNFIDQLKVKHILNAVATPRANGQVERFNRTIIDALSTKCHGGNDNIWDDYIGDVQLGINTTCNKTTGKSPSDLLFGCKLTNASENGLTDVIAETTARVEGDALVRLSPMLGKG</sequence>
<dbReference type="EC" id="2.7.7.49" evidence="1"/>
<dbReference type="InterPro" id="IPR012337">
    <property type="entry name" value="RNaseH-like_sf"/>
</dbReference>